<feature type="region of interest" description="Disordered" evidence="9">
    <location>
        <begin position="748"/>
        <end position="789"/>
    </location>
</feature>
<feature type="compositionally biased region" description="Low complexity" evidence="9">
    <location>
        <begin position="459"/>
        <end position="473"/>
    </location>
</feature>
<feature type="compositionally biased region" description="Polar residues" evidence="9">
    <location>
        <begin position="420"/>
        <end position="429"/>
    </location>
</feature>
<keyword evidence="11" id="KW-1185">Reference proteome</keyword>
<keyword evidence="3" id="KW-0547">Nucleotide-binding</keyword>
<evidence type="ECO:0000313" key="11">
    <source>
        <dbReference type="Proteomes" id="UP000103899"/>
    </source>
</evidence>
<protein>
    <submittedName>
        <fullName evidence="10">B56</fullName>
    </submittedName>
</protein>
<evidence type="ECO:0000256" key="8">
    <source>
        <dbReference type="ARBA" id="ARBA00023219"/>
    </source>
</evidence>
<proteinExistence type="inferred from homology"/>
<feature type="compositionally biased region" description="Basic and acidic residues" evidence="9">
    <location>
        <begin position="435"/>
        <end position="451"/>
    </location>
</feature>
<evidence type="ECO:0000256" key="3">
    <source>
        <dbReference type="ARBA" id="ARBA00022741"/>
    </source>
</evidence>
<name>I3VQ43_9BETA</name>
<dbReference type="Proteomes" id="UP000103899">
    <property type="component" value="Segment"/>
</dbReference>
<evidence type="ECO:0000313" key="10">
    <source>
        <dbReference type="EMBL" id="AFK83887.1"/>
    </source>
</evidence>
<keyword evidence="6" id="KW-0067">ATP-binding</keyword>
<sequence>MNTLQKLCVVCSKCNECAMEVECLRYCDPNIVLAECSPFKRNALTVMYLYRKLHPSLVNQNKTLTSTLTLYMEILLRSLYEDVLLIDEALEEFSTNRDPDAYYRKVLRLDRCDRHDTVRIRFTERVELSVSLATLNDVERLICKINCVYGTIQPEEGLEICRRLLSFLGLLCGISPVASPEVYAEATTCLQCYEEQCTVPNQGRSIARRLQGLLCDHITVRKPLVQLETDIQTTEQDILETVGRIPRICGIVSAIRSLSSLSPASHTYINEAEEALRDYNLFTEIPEQIYSLSDFTYWSKTSEVIVKHVGVTMRHLNLHHGLCKALRNELSQYLYGEPVADVLSKGEERLAEHERLYAGSVFAAPGKVVDLITSLSIKAFEGNPVFNRLQENNETYAKIRTLIEEIRRPRASMSERHQSQCRASLSGTGCTCPKEAGRNPGGERRGGRGEDPGADGAERAASADGAERSAAAALERGDPFVKSHDVEKEVSARKRAYLQKVSEVGYNKVMRCIKSQEHLITKLIDVNLVGTVCLEALSRVMNGFLLRSGYRGEVAARDVGEQTTYDDHLYVVNNLVHRRLSSESLPQLGQQIYGMLNGPLFVHHRDYYPLPNNIDMAYACDNAGMLPHMKEDLVRCAEGTIYPNEWMVTEYKKFFSFDEVSDLNALQRRYWCYVRELVLSLALYNEAFGKRLTLKRGDCAIDSDAHCLILTYNVDRPLFLRVGERAYSSTDLYLLLYKYLVETGEGREGIDDARPERSAREPSDRRRSVVLGPESGREGFSNGVRRDGREERARGPVSLLDLVRCVDDDVFIPGCLFDGDADH</sequence>
<feature type="region of interest" description="Disordered" evidence="9">
    <location>
        <begin position="410"/>
        <end position="477"/>
    </location>
</feature>
<dbReference type="GO" id="GO:0005524">
    <property type="term" value="F:ATP binding"/>
    <property type="evidence" value="ECO:0007669"/>
    <property type="project" value="UniProtKB-KW"/>
</dbReference>
<keyword evidence="2" id="KW-0479">Metal-binding</keyword>
<dbReference type="InterPro" id="IPR000501">
    <property type="entry name" value="UL28/UL56"/>
</dbReference>
<dbReference type="GO" id="GO:0019073">
    <property type="term" value="P:viral DNA genome packaging"/>
    <property type="evidence" value="ECO:0007669"/>
    <property type="project" value="InterPro"/>
</dbReference>
<evidence type="ECO:0000256" key="2">
    <source>
        <dbReference type="ARBA" id="ARBA00022723"/>
    </source>
</evidence>
<keyword evidence="5" id="KW-0862">Zinc</keyword>
<keyword evidence="4" id="KW-0863">Zinc-finger</keyword>
<reference evidence="10 11" key="1">
    <citation type="journal article" date="2012" name="J. Virol.">
        <title>A Novel Bat Herpesvirus Encodes Homologues of Major Histocompatibility Complex Classes I and II, C-Type Lectin, and a Unique Family of Immune-Related Genes.</title>
        <authorList>
            <person name="Zhang H."/>
            <person name="Todd S."/>
            <person name="Tachedjian M."/>
            <person name="Barr J.A."/>
            <person name="Luo M."/>
            <person name="Yu M."/>
            <person name="Marsh G.A."/>
            <person name="Crameri G."/>
            <person name="Wang L.F."/>
        </authorList>
    </citation>
    <scope>NUCLEOTIDE SEQUENCE [LARGE SCALE GENOMIC DNA]</scope>
    <source>
        <strain evidence="10">B7D8</strain>
    </source>
</reference>
<keyword evidence="8" id="KW-0231">Viral genome packaging</keyword>
<evidence type="ECO:0000256" key="7">
    <source>
        <dbReference type="ARBA" id="ARBA00022921"/>
    </source>
</evidence>
<dbReference type="HAMAP" id="MF_04014">
    <property type="entry name" value="HSV_TRM1"/>
    <property type="match status" value="1"/>
</dbReference>
<evidence type="ECO:0000256" key="4">
    <source>
        <dbReference type="ARBA" id="ARBA00022771"/>
    </source>
</evidence>
<evidence type="ECO:0000256" key="9">
    <source>
        <dbReference type="SAM" id="MobiDB-lite"/>
    </source>
</evidence>
<dbReference type="EMBL" id="JQ805139">
    <property type="protein sequence ID" value="AFK83887.1"/>
    <property type="molecule type" value="Genomic_DNA"/>
</dbReference>
<dbReference type="Pfam" id="PF01366">
    <property type="entry name" value="PRTP"/>
    <property type="match status" value="1"/>
</dbReference>
<keyword evidence="1" id="KW-1188">Viral release from host cell</keyword>
<keyword evidence="7" id="KW-0426">Late protein</keyword>
<organism evidence="10 11">
    <name type="scientific">miniopterid betaherpesvirus 1</name>
    <dbReference type="NCBI Taxonomy" id="3070189"/>
    <lineage>
        <taxon>Viruses</taxon>
        <taxon>Duplodnaviria</taxon>
        <taxon>Heunggongvirae</taxon>
        <taxon>Peploviricota</taxon>
        <taxon>Herviviricetes</taxon>
        <taxon>Herpesvirales</taxon>
        <taxon>Orthoherpesviridae</taxon>
        <taxon>Betaherpesvirinae</taxon>
        <taxon>Quwivirus</taxon>
        <taxon>Quwivirus miniopteridbeta1</taxon>
    </lineage>
</organism>
<evidence type="ECO:0000256" key="5">
    <source>
        <dbReference type="ARBA" id="ARBA00022833"/>
    </source>
</evidence>
<accession>I3VQ43</accession>
<evidence type="ECO:0000256" key="6">
    <source>
        <dbReference type="ARBA" id="ARBA00022840"/>
    </source>
</evidence>
<dbReference type="GO" id="GO:0008270">
    <property type="term" value="F:zinc ion binding"/>
    <property type="evidence" value="ECO:0007669"/>
    <property type="project" value="UniProtKB-KW"/>
</dbReference>
<feature type="compositionally biased region" description="Basic and acidic residues" evidence="9">
    <location>
        <begin position="748"/>
        <end position="767"/>
    </location>
</feature>
<evidence type="ECO:0000256" key="1">
    <source>
        <dbReference type="ARBA" id="ARBA00022612"/>
    </source>
</evidence>